<sequence length="95" mass="10324">MSELAPVPPQVDIHVSGSSAEIHLITATDVSCFMITEVIRMLQEEGFEILNVSCAVSNNTCFQIIHSQSQAGAWVPSCGSGTIWERIKKFVNGDD</sequence>
<organism evidence="1">
    <name type="scientific">Daucus carota subsp. sativus</name>
    <name type="common">Carrot</name>
    <dbReference type="NCBI Taxonomy" id="79200"/>
    <lineage>
        <taxon>Eukaryota</taxon>
        <taxon>Viridiplantae</taxon>
        <taxon>Streptophyta</taxon>
        <taxon>Embryophyta</taxon>
        <taxon>Tracheophyta</taxon>
        <taxon>Spermatophyta</taxon>
        <taxon>Magnoliopsida</taxon>
        <taxon>eudicotyledons</taxon>
        <taxon>Gunneridae</taxon>
        <taxon>Pentapetalae</taxon>
        <taxon>asterids</taxon>
        <taxon>campanulids</taxon>
        <taxon>Apiales</taxon>
        <taxon>Apiaceae</taxon>
        <taxon>Apioideae</taxon>
        <taxon>Scandiceae</taxon>
        <taxon>Daucinae</taxon>
        <taxon>Daucus</taxon>
        <taxon>Daucus sect. Daucus</taxon>
    </lineage>
</organism>
<dbReference type="OMA" id="HIEIHEM"/>
<evidence type="ECO:0000313" key="1">
    <source>
        <dbReference type="EMBL" id="KZN11415.1"/>
    </source>
</evidence>
<dbReference type="AlphaFoldDB" id="A0A166IRQ7"/>
<dbReference type="Gramene" id="KZN11415">
    <property type="protein sequence ID" value="KZN11415"/>
    <property type="gene ID" value="DCAR_004071"/>
</dbReference>
<reference evidence="1" key="1">
    <citation type="journal article" date="2016" name="Nat. Genet.">
        <title>A high-quality carrot genome assembly provides new insights into carotenoid accumulation and asterid genome evolution.</title>
        <authorList>
            <person name="Iorizzo M."/>
            <person name="Ellison S."/>
            <person name="Senalik D."/>
            <person name="Zeng P."/>
            <person name="Satapoomin P."/>
            <person name="Huang J."/>
            <person name="Bowman M."/>
            <person name="Iovene M."/>
            <person name="Sanseverino W."/>
            <person name="Cavagnaro P."/>
            <person name="Yildiz M."/>
            <person name="Macko-Podgorni A."/>
            <person name="Moranska E."/>
            <person name="Grzebelus E."/>
            <person name="Grzebelus D."/>
            <person name="Ashrafi H."/>
            <person name="Zheng Z."/>
            <person name="Cheng S."/>
            <person name="Spooner D."/>
            <person name="Van Deynze A."/>
            <person name="Simon P."/>
        </authorList>
    </citation>
    <scope>NUCLEOTIDE SEQUENCE [LARGE SCALE GENOMIC DNA]</scope>
    <source>
        <tissue evidence="1">Leaf</tissue>
    </source>
</reference>
<dbReference type="STRING" id="79200.A0A166IRQ7"/>
<proteinExistence type="predicted"/>
<gene>
    <name evidence="1" type="ORF">DCAR_004071</name>
</gene>
<dbReference type="EMBL" id="LNRQ01000001">
    <property type="protein sequence ID" value="KZN11415.1"/>
    <property type="molecule type" value="Genomic_DNA"/>
</dbReference>
<protein>
    <submittedName>
        <fullName evidence="1">Uncharacterized protein</fullName>
    </submittedName>
</protein>
<name>A0A166IRQ7_DAUCS</name>
<dbReference type="OrthoDB" id="906220at2759"/>
<accession>A0A166IRQ7</accession>
<comment type="caution">
    <text evidence="1">The sequence shown here is derived from an EMBL/GenBank/DDBJ whole genome shotgun (WGS) entry which is preliminary data.</text>
</comment>